<feature type="compositionally biased region" description="Basic and acidic residues" evidence="1">
    <location>
        <begin position="56"/>
        <end position="72"/>
    </location>
</feature>
<dbReference type="Proteomes" id="UP000828390">
    <property type="component" value="Unassembled WGS sequence"/>
</dbReference>
<organism evidence="2 3">
    <name type="scientific">Dreissena polymorpha</name>
    <name type="common">Zebra mussel</name>
    <name type="synonym">Mytilus polymorpha</name>
    <dbReference type="NCBI Taxonomy" id="45954"/>
    <lineage>
        <taxon>Eukaryota</taxon>
        <taxon>Metazoa</taxon>
        <taxon>Spiralia</taxon>
        <taxon>Lophotrochozoa</taxon>
        <taxon>Mollusca</taxon>
        <taxon>Bivalvia</taxon>
        <taxon>Autobranchia</taxon>
        <taxon>Heteroconchia</taxon>
        <taxon>Euheterodonta</taxon>
        <taxon>Imparidentia</taxon>
        <taxon>Neoheterodontei</taxon>
        <taxon>Myida</taxon>
        <taxon>Dreissenoidea</taxon>
        <taxon>Dreissenidae</taxon>
        <taxon>Dreissena</taxon>
    </lineage>
</organism>
<reference evidence="2" key="2">
    <citation type="submission" date="2020-11" db="EMBL/GenBank/DDBJ databases">
        <authorList>
            <person name="McCartney M.A."/>
            <person name="Auch B."/>
            <person name="Kono T."/>
            <person name="Mallez S."/>
            <person name="Becker A."/>
            <person name="Gohl D.M."/>
            <person name="Silverstein K.A.T."/>
            <person name="Koren S."/>
            <person name="Bechman K.B."/>
            <person name="Herman A."/>
            <person name="Abrahante J.E."/>
            <person name="Garbe J."/>
        </authorList>
    </citation>
    <scope>NUCLEOTIDE SEQUENCE</scope>
    <source>
        <strain evidence="2">Duluth1</strain>
        <tissue evidence="2">Whole animal</tissue>
    </source>
</reference>
<gene>
    <name evidence="2" type="ORF">DPMN_025428</name>
</gene>
<evidence type="ECO:0000256" key="1">
    <source>
        <dbReference type="SAM" id="MobiDB-lite"/>
    </source>
</evidence>
<sequence length="110" mass="11813">MATALLTTDSCNAMKTVKPSCDDPNKVPVPRDFFGNVRDNRMSTNHRFSNRGFRGSRPDSKYKVERASEDRSVDTWMPRQAVGGDGVAGGGLVLACCGLLTCGGNCIEVA</sequence>
<keyword evidence="3" id="KW-1185">Reference proteome</keyword>
<dbReference type="AlphaFoldDB" id="A0A9D4LR32"/>
<proteinExistence type="predicted"/>
<comment type="caution">
    <text evidence="2">The sequence shown here is derived from an EMBL/GenBank/DDBJ whole genome shotgun (WGS) entry which is preliminary data.</text>
</comment>
<evidence type="ECO:0000313" key="3">
    <source>
        <dbReference type="Proteomes" id="UP000828390"/>
    </source>
</evidence>
<accession>A0A9D4LR32</accession>
<name>A0A9D4LR32_DREPO</name>
<dbReference type="EMBL" id="JAIWYP010000002">
    <property type="protein sequence ID" value="KAH3862461.1"/>
    <property type="molecule type" value="Genomic_DNA"/>
</dbReference>
<evidence type="ECO:0000313" key="2">
    <source>
        <dbReference type="EMBL" id="KAH3862461.1"/>
    </source>
</evidence>
<feature type="region of interest" description="Disordered" evidence="1">
    <location>
        <begin position="34"/>
        <end position="72"/>
    </location>
</feature>
<protein>
    <submittedName>
        <fullName evidence="2">Uncharacterized protein</fullName>
    </submittedName>
</protein>
<reference evidence="2" key="1">
    <citation type="journal article" date="2019" name="bioRxiv">
        <title>The Genome of the Zebra Mussel, Dreissena polymorpha: A Resource for Invasive Species Research.</title>
        <authorList>
            <person name="McCartney M.A."/>
            <person name="Auch B."/>
            <person name="Kono T."/>
            <person name="Mallez S."/>
            <person name="Zhang Y."/>
            <person name="Obille A."/>
            <person name="Becker A."/>
            <person name="Abrahante J.E."/>
            <person name="Garbe J."/>
            <person name="Badalamenti J.P."/>
            <person name="Herman A."/>
            <person name="Mangelson H."/>
            <person name="Liachko I."/>
            <person name="Sullivan S."/>
            <person name="Sone E.D."/>
            <person name="Koren S."/>
            <person name="Silverstein K.A.T."/>
            <person name="Beckman K.B."/>
            <person name="Gohl D.M."/>
        </authorList>
    </citation>
    <scope>NUCLEOTIDE SEQUENCE</scope>
    <source>
        <strain evidence="2">Duluth1</strain>
        <tissue evidence="2">Whole animal</tissue>
    </source>
</reference>